<dbReference type="Gene3D" id="1.20.5.4130">
    <property type="match status" value="1"/>
</dbReference>
<comment type="similarity">
    <text evidence="1">Belongs to the disease resistance NB-LRR family.</text>
</comment>
<dbReference type="InterPro" id="IPR027417">
    <property type="entry name" value="P-loop_NTPase"/>
</dbReference>
<proteinExistence type="inferred from homology"/>
<evidence type="ECO:0000256" key="6">
    <source>
        <dbReference type="ARBA" id="ARBA00023054"/>
    </source>
</evidence>
<feature type="domain" description="NB-ARC" evidence="8">
    <location>
        <begin position="185"/>
        <end position="341"/>
    </location>
</feature>
<dbReference type="Gene3D" id="3.40.50.300">
    <property type="entry name" value="P-loop containing nucleotide triphosphate hydrolases"/>
    <property type="match status" value="1"/>
</dbReference>
<evidence type="ECO:0000259" key="9">
    <source>
        <dbReference type="Pfam" id="PF18052"/>
    </source>
</evidence>
<dbReference type="Pfam" id="PF00931">
    <property type="entry name" value="NB-ARC"/>
    <property type="match status" value="1"/>
</dbReference>
<dbReference type="Gene3D" id="1.10.10.10">
    <property type="entry name" value="Winged helix-like DNA-binding domain superfamily/Winged helix DNA-binding domain"/>
    <property type="match status" value="1"/>
</dbReference>
<evidence type="ECO:0000256" key="5">
    <source>
        <dbReference type="ARBA" id="ARBA00022821"/>
    </source>
</evidence>
<dbReference type="PRINTS" id="PR00364">
    <property type="entry name" value="DISEASERSIST"/>
</dbReference>
<sequence>MEFATGALGTLLPKLGQLLQGEYNLQKGAKKDIEFLLWELESTHAALRKVGNMPPEQLDEQVRIWARQAREVSYDMEDIVDIWRAASLNPSQVLVRIQGPDQRRPSKRSAKRFIKDMRDFVTKAKVRHDIAQEIKNIKERVKEVAERRDRYKVDAITPAKTVVDPRIASMYTKAADLVGIDGSMQELITRFTKGDDKCVQHQRIVSVVGFGGLGKTTLAKAVYDKLKGQFDCTAFVSVGRNPYLKKVLKDILIDLHMHFNLEILDERHLIEKLREFLENKRYIIVIDDVWEIESWERIKLALIENSGSRIIVTTRNYEIARKVGDVYELQPLSYDNSRKLFFGRISGGESKSADDQQDDEVSDRILKKCGGIPLAIITMASLLLDKPREDWSEVHRSISFGHNINEGNTQVESTMKILSFSYYELPPHLRACLLYLSMFPEDHFIEKTPLIWMWIAEGFVCEEQGMSSFEIGEGYFNKLVNRSMIQLAKEFIEWGHRDMVCGCRVHDMVLDLIRSVSSQENFITRLLDGRKARVSSSSSSRLGQGKVRRLALQSDGTMVAHMEDMQQVRSFISHGCDIGNKGGSLLSSFKLVRVLVIHTSSGQGIDITHWHLKPIQNLVHLRVLQLSGRYVFLPEKEIATLNFLQTLDVKTTGASTHVPASVGLLTQLRCLRIRAPVVRIPDGIGKLTSLEELEIKNDFYSVADGDEEAWRGFINELGGLRELRVLRVGMRPSLENAEVHMVQPLCNLHKLEHLALSLSWWTSIHVDTEKWEEAVGGGSLLPRRLRQLFVSILTFSRFPAFFLNASRLPILSHLSLHVQRLDAQGGLWILGELPELHYLELYVDSTVQLVHTVVAADDDACSFRKLRHCKLHWYGGVRLLSSEEDSGGVSIHMGRVVGNMLLGSGRNKQDVAPTLLPSVQELWFHIDVKGLKDGNGSVGLEYFASVNNVTVTIFCEGASAAEVEQVEAALRRSAAMHPNRPTLEVDII</sequence>
<dbReference type="Pfam" id="PF18052">
    <property type="entry name" value="Rx_N"/>
    <property type="match status" value="1"/>
</dbReference>
<evidence type="ECO:0000259" key="10">
    <source>
        <dbReference type="Pfam" id="PF23559"/>
    </source>
</evidence>
<dbReference type="GO" id="GO:0002758">
    <property type="term" value="P:innate immune response-activating signaling pathway"/>
    <property type="evidence" value="ECO:0007669"/>
    <property type="project" value="UniProtKB-ARBA"/>
</dbReference>
<evidence type="ECO:0000313" key="12">
    <source>
        <dbReference type="EMBL" id="CAL4982474.1"/>
    </source>
</evidence>
<dbReference type="InterPro" id="IPR036388">
    <property type="entry name" value="WH-like_DNA-bd_sf"/>
</dbReference>
<evidence type="ECO:0000256" key="3">
    <source>
        <dbReference type="ARBA" id="ARBA00022737"/>
    </source>
</evidence>
<evidence type="ECO:0000256" key="4">
    <source>
        <dbReference type="ARBA" id="ARBA00022741"/>
    </source>
</evidence>
<dbReference type="InterPro" id="IPR041118">
    <property type="entry name" value="Rx_N"/>
</dbReference>
<keyword evidence="4" id="KW-0547">Nucleotide-binding</keyword>
<dbReference type="GO" id="GO:0000166">
    <property type="term" value="F:nucleotide binding"/>
    <property type="evidence" value="ECO:0007669"/>
    <property type="project" value="UniProtKB-KW"/>
</dbReference>
<keyword evidence="6 7" id="KW-0175">Coiled coil</keyword>
<dbReference type="InterPro" id="IPR038005">
    <property type="entry name" value="RX-like_CC"/>
</dbReference>
<dbReference type="AlphaFoldDB" id="A0ABC9AQF2"/>
<feature type="coiled-coil region" evidence="7">
    <location>
        <begin position="127"/>
        <end position="154"/>
    </location>
</feature>
<dbReference type="InterPro" id="IPR058922">
    <property type="entry name" value="WHD_DRP"/>
</dbReference>
<dbReference type="Gene3D" id="1.10.8.430">
    <property type="entry name" value="Helical domain of apoptotic protease-activating factors"/>
    <property type="match status" value="1"/>
</dbReference>
<keyword evidence="13" id="KW-1185">Reference proteome</keyword>
<gene>
    <name evidence="12" type="ORF">URODEC1_LOCUS56640</name>
</gene>
<keyword evidence="3" id="KW-0677">Repeat</keyword>
<dbReference type="InterPro" id="IPR002182">
    <property type="entry name" value="NB-ARC"/>
</dbReference>
<evidence type="ECO:0000259" key="11">
    <source>
        <dbReference type="Pfam" id="PF23598"/>
    </source>
</evidence>
<feature type="domain" description="Disease resistance N-terminal" evidence="9">
    <location>
        <begin position="7"/>
        <end position="91"/>
    </location>
</feature>
<dbReference type="InterPro" id="IPR044974">
    <property type="entry name" value="Disease_R_plants"/>
</dbReference>
<dbReference type="EMBL" id="OZ075132">
    <property type="protein sequence ID" value="CAL4982474.1"/>
    <property type="molecule type" value="Genomic_DNA"/>
</dbReference>
<name>A0ABC9AQF2_9POAL</name>
<evidence type="ECO:0000256" key="2">
    <source>
        <dbReference type="ARBA" id="ARBA00022614"/>
    </source>
</evidence>
<dbReference type="Gene3D" id="3.80.10.10">
    <property type="entry name" value="Ribonuclease Inhibitor"/>
    <property type="match status" value="1"/>
</dbReference>
<dbReference type="Pfam" id="PF23559">
    <property type="entry name" value="WHD_DRP"/>
    <property type="match status" value="1"/>
</dbReference>
<dbReference type="PANTHER" id="PTHR23155:SF1116">
    <property type="entry name" value="OS12G0273300 PROTEIN"/>
    <property type="match status" value="1"/>
</dbReference>
<keyword evidence="2" id="KW-0433">Leucine-rich repeat</keyword>
<evidence type="ECO:0000256" key="7">
    <source>
        <dbReference type="SAM" id="Coils"/>
    </source>
</evidence>
<evidence type="ECO:0000256" key="1">
    <source>
        <dbReference type="ARBA" id="ARBA00008894"/>
    </source>
</evidence>
<dbReference type="PANTHER" id="PTHR23155">
    <property type="entry name" value="DISEASE RESISTANCE PROTEIN RP"/>
    <property type="match status" value="1"/>
</dbReference>
<dbReference type="GO" id="GO:0042742">
    <property type="term" value="P:defense response to bacterium"/>
    <property type="evidence" value="ECO:0007669"/>
    <property type="project" value="UniProtKB-ARBA"/>
</dbReference>
<dbReference type="Proteomes" id="UP001497457">
    <property type="component" value="Chromosome 22rd"/>
</dbReference>
<dbReference type="InterPro" id="IPR042197">
    <property type="entry name" value="Apaf_helical"/>
</dbReference>
<dbReference type="InterPro" id="IPR032675">
    <property type="entry name" value="LRR_dom_sf"/>
</dbReference>
<evidence type="ECO:0000259" key="8">
    <source>
        <dbReference type="Pfam" id="PF00931"/>
    </source>
</evidence>
<evidence type="ECO:0000313" key="13">
    <source>
        <dbReference type="Proteomes" id="UP001497457"/>
    </source>
</evidence>
<dbReference type="SUPFAM" id="SSF52540">
    <property type="entry name" value="P-loop containing nucleoside triphosphate hydrolases"/>
    <property type="match status" value="1"/>
</dbReference>
<organism evidence="12 13">
    <name type="scientific">Urochloa decumbens</name>
    <dbReference type="NCBI Taxonomy" id="240449"/>
    <lineage>
        <taxon>Eukaryota</taxon>
        <taxon>Viridiplantae</taxon>
        <taxon>Streptophyta</taxon>
        <taxon>Embryophyta</taxon>
        <taxon>Tracheophyta</taxon>
        <taxon>Spermatophyta</taxon>
        <taxon>Magnoliopsida</taxon>
        <taxon>Liliopsida</taxon>
        <taxon>Poales</taxon>
        <taxon>Poaceae</taxon>
        <taxon>PACMAD clade</taxon>
        <taxon>Panicoideae</taxon>
        <taxon>Panicodae</taxon>
        <taxon>Paniceae</taxon>
        <taxon>Melinidinae</taxon>
        <taxon>Urochloa</taxon>
    </lineage>
</organism>
<reference evidence="12" key="1">
    <citation type="submission" date="2024-10" db="EMBL/GenBank/DDBJ databases">
        <authorList>
            <person name="Ryan C."/>
        </authorList>
    </citation>
    <scope>NUCLEOTIDE SEQUENCE [LARGE SCALE GENOMIC DNA]</scope>
</reference>
<protein>
    <submittedName>
        <fullName evidence="12">Uncharacterized protein</fullName>
    </submittedName>
</protein>
<feature type="domain" description="Disease resistance R13L4/SHOC-2-like LRR" evidence="11">
    <location>
        <begin position="567"/>
        <end position="983"/>
    </location>
</feature>
<dbReference type="GO" id="GO:0009626">
    <property type="term" value="P:plant-type hypersensitive response"/>
    <property type="evidence" value="ECO:0007669"/>
    <property type="project" value="UniProtKB-ARBA"/>
</dbReference>
<dbReference type="FunFam" id="1.10.10.10:FF:000322">
    <property type="entry name" value="Probable disease resistance protein At1g63360"/>
    <property type="match status" value="1"/>
</dbReference>
<accession>A0ABC9AQF2</accession>
<keyword evidence="5" id="KW-0611">Plant defense</keyword>
<feature type="domain" description="Disease resistance protein winged helix" evidence="10">
    <location>
        <begin position="438"/>
        <end position="513"/>
    </location>
</feature>
<dbReference type="FunFam" id="3.40.50.300:FF:001091">
    <property type="entry name" value="Probable disease resistance protein At1g61300"/>
    <property type="match status" value="1"/>
</dbReference>
<dbReference type="Pfam" id="PF23598">
    <property type="entry name" value="LRR_14"/>
    <property type="match status" value="1"/>
</dbReference>
<dbReference type="InterPro" id="IPR055414">
    <property type="entry name" value="LRR_R13L4/SHOC2-like"/>
</dbReference>
<dbReference type="CDD" id="cd14798">
    <property type="entry name" value="RX-CC_like"/>
    <property type="match status" value="1"/>
</dbReference>
<dbReference type="SUPFAM" id="SSF52058">
    <property type="entry name" value="L domain-like"/>
    <property type="match status" value="1"/>
</dbReference>